<dbReference type="AlphaFoldDB" id="A0A0S7XUF5"/>
<dbReference type="Proteomes" id="UP000051861">
    <property type="component" value="Unassembled WGS sequence"/>
</dbReference>
<sequence>MNSRGSGSTFLVSRAVEEPLEATVELGENIKDISKKVELPIKLGILGYIIFIILLIPSVYHIVSFIRAGLLGDTEFTQELLLNALIAGSIIIFLFAIIITSLLYLTQINKFNSLNLQRCCTINDLTSARISDKIKSIKTKKSGKQYTNPIFALMDLEEESMHVLPQIVKMLRFCVFFIGISLVVLILTYALKIGVDYNLLFSMDLVRLGLGIIVIVKFLIVLVLLLSAETSFRYIFTRHNIIDSVRFEKDIRVPEGEDPLARLMIYLKNYDPYIRSSVMADKIEFSKGVKLKGLSGKEHIFDAYFSGMNILKERSVSLGMPMGKFAVFIKVFKDNITLIDLKNLREAAIDVCKKENAFPLRIICLQWVIRDLSEEAYDYVLNNPISTKNTLTHLEVIAEDARVYSFIPIISYGEIAG</sequence>
<gene>
    <name evidence="2" type="ORF">AMJ44_09015</name>
</gene>
<evidence type="ECO:0000256" key="1">
    <source>
        <dbReference type="SAM" id="Phobius"/>
    </source>
</evidence>
<evidence type="ECO:0000313" key="2">
    <source>
        <dbReference type="EMBL" id="KPJ66074.1"/>
    </source>
</evidence>
<feature type="transmembrane region" description="Helical" evidence="1">
    <location>
        <begin position="80"/>
        <end position="105"/>
    </location>
</feature>
<feature type="transmembrane region" description="Helical" evidence="1">
    <location>
        <begin position="45"/>
        <end position="68"/>
    </location>
</feature>
<proteinExistence type="predicted"/>
<feature type="transmembrane region" description="Helical" evidence="1">
    <location>
        <begin position="170"/>
        <end position="193"/>
    </location>
</feature>
<feature type="transmembrane region" description="Helical" evidence="1">
    <location>
        <begin position="205"/>
        <end position="228"/>
    </location>
</feature>
<keyword evidence="1" id="KW-0812">Transmembrane</keyword>
<name>A0A0S7XUF5_UNCSA</name>
<reference evidence="2 3" key="1">
    <citation type="journal article" date="2015" name="Microbiome">
        <title>Genomic resolution of linkages in carbon, nitrogen, and sulfur cycling among widespread estuary sediment bacteria.</title>
        <authorList>
            <person name="Baker B.J."/>
            <person name="Lazar C.S."/>
            <person name="Teske A.P."/>
            <person name="Dick G.J."/>
        </authorList>
    </citation>
    <scope>NUCLEOTIDE SEQUENCE [LARGE SCALE GENOMIC DNA]</scope>
    <source>
        <strain evidence="2">DG_54_3</strain>
    </source>
</reference>
<evidence type="ECO:0000313" key="3">
    <source>
        <dbReference type="Proteomes" id="UP000051861"/>
    </source>
</evidence>
<keyword evidence="1" id="KW-1133">Transmembrane helix</keyword>
<organism evidence="2 3">
    <name type="scientific">candidate division WOR-1 bacterium DG_54_3</name>
    <dbReference type="NCBI Taxonomy" id="1703775"/>
    <lineage>
        <taxon>Bacteria</taxon>
        <taxon>Bacillati</taxon>
        <taxon>Saganbacteria</taxon>
    </lineage>
</organism>
<comment type="caution">
    <text evidence="2">The sequence shown here is derived from an EMBL/GenBank/DDBJ whole genome shotgun (WGS) entry which is preliminary data.</text>
</comment>
<accession>A0A0S7XUF5</accession>
<dbReference type="EMBL" id="LIZX01000092">
    <property type="protein sequence ID" value="KPJ66074.1"/>
    <property type="molecule type" value="Genomic_DNA"/>
</dbReference>
<protein>
    <submittedName>
        <fullName evidence="2">Uncharacterized protein</fullName>
    </submittedName>
</protein>
<keyword evidence="1" id="KW-0472">Membrane</keyword>